<evidence type="ECO:0000256" key="7">
    <source>
        <dbReference type="SAM" id="MobiDB-lite"/>
    </source>
</evidence>
<feature type="region of interest" description="Disordered" evidence="7">
    <location>
        <begin position="1"/>
        <end position="56"/>
    </location>
</feature>
<evidence type="ECO:0000256" key="1">
    <source>
        <dbReference type="ARBA" id="ARBA00001933"/>
    </source>
</evidence>
<keyword evidence="5" id="KW-0663">Pyridoxal phosphate</keyword>
<dbReference type="SUPFAM" id="SSF53686">
    <property type="entry name" value="Tryptophan synthase beta subunit-like PLP-dependent enzymes"/>
    <property type="match status" value="1"/>
</dbReference>
<proteinExistence type="evidence at transcript level"/>
<dbReference type="GO" id="GO:0009069">
    <property type="term" value="P:serine family amino acid metabolic process"/>
    <property type="evidence" value="ECO:0007669"/>
    <property type="project" value="UniProtKB-ARBA"/>
</dbReference>
<protein>
    <recommendedName>
        <fullName evidence="4">cystathionine beta-synthase</fullName>
        <ecNumber evidence="4">4.2.1.22</ecNumber>
    </recommendedName>
</protein>
<dbReference type="FunFam" id="3.40.50.1100:FF:000003">
    <property type="entry name" value="Cystathionine beta-synthase"/>
    <property type="match status" value="1"/>
</dbReference>
<dbReference type="FunFam" id="3.40.50.1100:FF:000118">
    <property type="entry name" value="Related to CYS4-cystathionine beta-synthase"/>
    <property type="match status" value="1"/>
</dbReference>
<reference evidence="9" key="1">
    <citation type="submission" date="2006-10" db="EMBL/GenBank/DDBJ databases">
        <title>Novel gene discovery from Haliotis discus discus by normalized cDNA library analysis.</title>
        <authorList>
            <person name="Kang H.-S."/>
            <person name="De Zoysa M."/>
            <person name="Lee J."/>
        </authorList>
    </citation>
    <scope>NUCLEOTIDE SEQUENCE</scope>
</reference>
<dbReference type="CDD" id="cd01561">
    <property type="entry name" value="CBS_like"/>
    <property type="match status" value="1"/>
</dbReference>
<dbReference type="PANTHER" id="PTHR10314">
    <property type="entry name" value="CYSTATHIONINE BETA-SYNTHASE"/>
    <property type="match status" value="1"/>
</dbReference>
<comment type="catalytic activity">
    <reaction evidence="6">
        <text>L-homocysteine + L-serine = L,L-cystathionine + H2O</text>
        <dbReference type="Rhea" id="RHEA:10112"/>
        <dbReference type="ChEBI" id="CHEBI:15377"/>
        <dbReference type="ChEBI" id="CHEBI:33384"/>
        <dbReference type="ChEBI" id="CHEBI:58161"/>
        <dbReference type="ChEBI" id="CHEBI:58199"/>
        <dbReference type="EC" id="4.2.1.22"/>
    </reaction>
</comment>
<organism evidence="9">
    <name type="scientific">Haliotis discus discus</name>
    <name type="common">disc abalone</name>
    <dbReference type="NCBI Taxonomy" id="91233"/>
    <lineage>
        <taxon>Eukaryota</taxon>
        <taxon>Metazoa</taxon>
        <taxon>Spiralia</taxon>
        <taxon>Lophotrochozoa</taxon>
        <taxon>Mollusca</taxon>
        <taxon>Gastropoda</taxon>
        <taxon>Vetigastropoda</taxon>
        <taxon>Lepetellida</taxon>
        <taxon>Haliotoidea</taxon>
        <taxon>Haliotidae</taxon>
        <taxon>Haliotis</taxon>
    </lineage>
</organism>
<dbReference type="GO" id="GO:0006534">
    <property type="term" value="P:cysteine metabolic process"/>
    <property type="evidence" value="ECO:0007669"/>
    <property type="project" value="UniProtKB-ARBA"/>
</dbReference>
<dbReference type="SMR" id="B6RB68"/>
<dbReference type="GO" id="GO:0004122">
    <property type="term" value="F:cystathionine beta-synthase activity"/>
    <property type="evidence" value="ECO:0007669"/>
    <property type="project" value="UniProtKB-EC"/>
</dbReference>
<sequence>MQTGSQNGVQNGCPINKEGEEFNPYRNWRRPDLPSRCTYGRSKDSPHSNKSCPKPVRPKILNSVLDNIAGTPMIRLNNIGKSEGLKCEILAKCEFFQPGGSLKDRIALRMIEDAEEKGFIKPGATIIEPSSGNTGIGVAMVCAVKGYRCIIVMPQRMSLEKVATMKALGAEIYRTANGIPFDQPESHVGVARRLMEEIPNSFLLDQYRNPSNPLAHYDGTAEEILDACDNKLDMVVIGTGTGGTLTGVARKIKERCPNCKIVAVDPEGSLIAEPAELNQKGKKFEVEGIGKDFVPTACDRQFVDKWYKAADKESFQMARRIVREEGLLVGGSSGTALHYGIQAMKDFGLKEGQRCVVIFVDSIRNYMTRFLNDEWMGERGYLEDEEEEPSK</sequence>
<dbReference type="Pfam" id="PF00291">
    <property type="entry name" value="PALP"/>
    <property type="match status" value="1"/>
</dbReference>
<dbReference type="InterPro" id="IPR050214">
    <property type="entry name" value="Cys_Synth/Cystath_Beta-Synth"/>
</dbReference>
<accession>B6RB68</accession>
<feature type="domain" description="Tryptophan synthase beta chain-like PALP" evidence="8">
    <location>
        <begin position="65"/>
        <end position="360"/>
    </location>
</feature>
<comment type="pathway">
    <text evidence="2">Amino-acid biosynthesis; L-cysteine biosynthesis; L-cysteine from L-homocysteine and L-serine: step 1/2.</text>
</comment>
<evidence type="ECO:0000256" key="6">
    <source>
        <dbReference type="ARBA" id="ARBA00047490"/>
    </source>
</evidence>
<evidence type="ECO:0000256" key="4">
    <source>
        <dbReference type="ARBA" id="ARBA00012041"/>
    </source>
</evidence>
<dbReference type="Gene3D" id="3.40.50.1100">
    <property type="match status" value="2"/>
</dbReference>
<name>B6RB68_HALDI</name>
<dbReference type="EMBL" id="EF103414">
    <property type="protein sequence ID" value="ABO26672.1"/>
    <property type="molecule type" value="mRNA"/>
</dbReference>
<evidence type="ECO:0000256" key="5">
    <source>
        <dbReference type="ARBA" id="ARBA00022898"/>
    </source>
</evidence>
<comment type="cofactor">
    <cofactor evidence="1">
        <name>pyridoxal 5'-phosphate</name>
        <dbReference type="ChEBI" id="CHEBI:597326"/>
    </cofactor>
</comment>
<comment type="similarity">
    <text evidence="3">Belongs to the cysteine synthase/cystathionine beta-synthase family.</text>
</comment>
<dbReference type="GO" id="GO:0044272">
    <property type="term" value="P:sulfur compound biosynthetic process"/>
    <property type="evidence" value="ECO:0007669"/>
    <property type="project" value="UniProtKB-ARBA"/>
</dbReference>
<dbReference type="EC" id="4.2.1.22" evidence="4"/>
<evidence type="ECO:0000313" key="9">
    <source>
        <dbReference type="EMBL" id="ABO26672.1"/>
    </source>
</evidence>
<dbReference type="InterPro" id="IPR001926">
    <property type="entry name" value="TrpB-like_PALP"/>
</dbReference>
<evidence type="ECO:0000256" key="2">
    <source>
        <dbReference type="ARBA" id="ARBA00005003"/>
    </source>
</evidence>
<evidence type="ECO:0000259" key="8">
    <source>
        <dbReference type="Pfam" id="PF00291"/>
    </source>
</evidence>
<evidence type="ECO:0000256" key="3">
    <source>
        <dbReference type="ARBA" id="ARBA00007103"/>
    </source>
</evidence>
<dbReference type="InterPro" id="IPR036052">
    <property type="entry name" value="TrpB-like_PALP_sf"/>
</dbReference>
<dbReference type="AlphaFoldDB" id="B6RB68"/>
<feature type="compositionally biased region" description="Polar residues" evidence="7">
    <location>
        <begin position="1"/>
        <end position="10"/>
    </location>
</feature>